<evidence type="ECO:0000313" key="2">
    <source>
        <dbReference type="EMBL" id="KAH3854283.1"/>
    </source>
</evidence>
<dbReference type="EMBL" id="JAIWYP010000003">
    <property type="protein sequence ID" value="KAH3854283.1"/>
    <property type="molecule type" value="Genomic_DNA"/>
</dbReference>
<dbReference type="Proteomes" id="UP000828390">
    <property type="component" value="Unassembled WGS sequence"/>
</dbReference>
<evidence type="ECO:0000313" key="3">
    <source>
        <dbReference type="Proteomes" id="UP000828390"/>
    </source>
</evidence>
<dbReference type="AlphaFoldDB" id="A0A9D4LAI5"/>
<feature type="region of interest" description="Disordered" evidence="1">
    <location>
        <begin position="1"/>
        <end position="27"/>
    </location>
</feature>
<keyword evidence="3" id="KW-1185">Reference proteome</keyword>
<organism evidence="2 3">
    <name type="scientific">Dreissena polymorpha</name>
    <name type="common">Zebra mussel</name>
    <name type="synonym">Mytilus polymorpha</name>
    <dbReference type="NCBI Taxonomy" id="45954"/>
    <lineage>
        <taxon>Eukaryota</taxon>
        <taxon>Metazoa</taxon>
        <taxon>Spiralia</taxon>
        <taxon>Lophotrochozoa</taxon>
        <taxon>Mollusca</taxon>
        <taxon>Bivalvia</taxon>
        <taxon>Autobranchia</taxon>
        <taxon>Heteroconchia</taxon>
        <taxon>Euheterodonta</taxon>
        <taxon>Imparidentia</taxon>
        <taxon>Neoheterodontei</taxon>
        <taxon>Myida</taxon>
        <taxon>Dreissenoidea</taxon>
        <taxon>Dreissenidae</taxon>
        <taxon>Dreissena</taxon>
    </lineage>
</organism>
<feature type="compositionally biased region" description="Basic and acidic residues" evidence="1">
    <location>
        <begin position="1"/>
        <end position="16"/>
    </location>
</feature>
<reference evidence="2" key="2">
    <citation type="submission" date="2020-11" db="EMBL/GenBank/DDBJ databases">
        <authorList>
            <person name="McCartney M.A."/>
            <person name="Auch B."/>
            <person name="Kono T."/>
            <person name="Mallez S."/>
            <person name="Becker A."/>
            <person name="Gohl D.M."/>
            <person name="Silverstein K.A.T."/>
            <person name="Koren S."/>
            <person name="Bechman K.B."/>
            <person name="Herman A."/>
            <person name="Abrahante J.E."/>
            <person name="Garbe J."/>
        </authorList>
    </citation>
    <scope>NUCLEOTIDE SEQUENCE</scope>
    <source>
        <strain evidence="2">Duluth1</strain>
        <tissue evidence="2">Whole animal</tissue>
    </source>
</reference>
<reference evidence="2" key="1">
    <citation type="journal article" date="2019" name="bioRxiv">
        <title>The Genome of the Zebra Mussel, Dreissena polymorpha: A Resource for Invasive Species Research.</title>
        <authorList>
            <person name="McCartney M.A."/>
            <person name="Auch B."/>
            <person name="Kono T."/>
            <person name="Mallez S."/>
            <person name="Zhang Y."/>
            <person name="Obille A."/>
            <person name="Becker A."/>
            <person name="Abrahante J.E."/>
            <person name="Garbe J."/>
            <person name="Badalamenti J.P."/>
            <person name="Herman A."/>
            <person name="Mangelson H."/>
            <person name="Liachko I."/>
            <person name="Sullivan S."/>
            <person name="Sone E.D."/>
            <person name="Koren S."/>
            <person name="Silverstein K.A.T."/>
            <person name="Beckman K.B."/>
            <person name="Gohl D.M."/>
        </authorList>
    </citation>
    <scope>NUCLEOTIDE SEQUENCE</scope>
    <source>
        <strain evidence="2">Duluth1</strain>
        <tissue evidence="2">Whole animal</tissue>
    </source>
</reference>
<gene>
    <name evidence="2" type="ORF">DPMN_096820</name>
</gene>
<sequence length="92" mass="10620">MSVKEDSPYRRARDGSSGDDSVEDGCGRPWVQIQTRISRGWPYEDNGSVEGRRYPVRSTCLGNRFGVGVDGLWRLERLYKMAAREVREEDHR</sequence>
<protein>
    <submittedName>
        <fullName evidence="2">Uncharacterized protein</fullName>
    </submittedName>
</protein>
<accession>A0A9D4LAI5</accession>
<proteinExistence type="predicted"/>
<comment type="caution">
    <text evidence="2">The sequence shown here is derived from an EMBL/GenBank/DDBJ whole genome shotgun (WGS) entry which is preliminary data.</text>
</comment>
<name>A0A9D4LAI5_DREPO</name>
<evidence type="ECO:0000256" key="1">
    <source>
        <dbReference type="SAM" id="MobiDB-lite"/>
    </source>
</evidence>